<dbReference type="InterPro" id="IPR003021">
    <property type="entry name" value="Rad1_Rec1_Rad17"/>
</dbReference>
<feature type="region of interest" description="Disordered" evidence="6">
    <location>
        <begin position="1"/>
        <end position="47"/>
    </location>
</feature>
<dbReference type="Pfam" id="PF02144">
    <property type="entry name" value="Rad1"/>
    <property type="match status" value="1"/>
</dbReference>
<accession>K3X494</accession>
<dbReference type="VEuPathDB" id="FungiDB:PYU1_G012017"/>
<reference evidence="7" key="3">
    <citation type="submission" date="2015-02" db="UniProtKB">
        <authorList>
            <consortium name="EnsemblProtists"/>
        </authorList>
    </citation>
    <scope>IDENTIFICATION</scope>
    <source>
        <strain evidence="7">DAOM BR144</strain>
    </source>
</reference>
<keyword evidence="5" id="KW-0539">Nucleus</keyword>
<evidence type="ECO:0000256" key="2">
    <source>
        <dbReference type="ARBA" id="ARBA00010991"/>
    </source>
</evidence>
<evidence type="ECO:0000256" key="1">
    <source>
        <dbReference type="ARBA" id="ARBA00004123"/>
    </source>
</evidence>
<dbReference type="PRINTS" id="PR01245">
    <property type="entry name" value="RAD1REC1"/>
</dbReference>
<dbReference type="AlphaFoldDB" id="K3X494"/>
<reference evidence="8" key="2">
    <citation type="submission" date="2010-04" db="EMBL/GenBank/DDBJ databases">
        <authorList>
            <person name="Buell R."/>
            <person name="Hamilton J."/>
            <person name="Hostetler J."/>
        </authorList>
    </citation>
    <scope>NUCLEOTIDE SEQUENCE [LARGE SCALE GENOMIC DNA]</scope>
    <source>
        <strain evidence="8">DAOM:BR144</strain>
    </source>
</reference>
<comment type="similarity">
    <text evidence="2">Belongs to the rad1 family.</text>
</comment>
<dbReference type="PANTHER" id="PTHR10870">
    <property type="entry name" value="CELL CYCLE CHECKPOINT PROTEIN RAD1"/>
    <property type="match status" value="1"/>
</dbReference>
<dbReference type="GO" id="GO:0006281">
    <property type="term" value="P:DNA repair"/>
    <property type="evidence" value="ECO:0007669"/>
    <property type="project" value="UniProtKB-KW"/>
</dbReference>
<evidence type="ECO:0000313" key="8">
    <source>
        <dbReference type="Proteomes" id="UP000019132"/>
    </source>
</evidence>
<sequence length="354" mass="38481">MARAASDDDDVAKGATTRPRRRRIRQDRSDSESSDSEQPQSRGESPQLTLLCTTDSVKLLVTLLSCLASPGRKDQRIRCDIDCHGILFTTQSKGKSLQIKTSVASELFESYEFVAVDGTGGENEYEDDDDILQLSFALNLNTLIECLSIFGPSALPTTSLRMSYDPERAHLLLVVEDNGVICECSMQVLEHDGNDMGQLEFESAFEHSAVVGRCIIQSEPLHDAFAELYDLPSAASVTIAMFGDDARARTKSHKCLSLSATSETGSCEIEFGATSKAFIEFFCAAADEDDDSGECAATFHVAVLQQAFKALASSNETFLRMNADGFLSVQHMIESGTGEKAFVDALISPEDTSM</sequence>
<evidence type="ECO:0000256" key="6">
    <source>
        <dbReference type="SAM" id="MobiDB-lite"/>
    </source>
</evidence>
<evidence type="ECO:0008006" key="9">
    <source>
        <dbReference type="Google" id="ProtNLM"/>
    </source>
</evidence>
<evidence type="ECO:0000256" key="4">
    <source>
        <dbReference type="ARBA" id="ARBA00023204"/>
    </source>
</evidence>
<dbReference type="Gene3D" id="3.70.10.10">
    <property type="match status" value="1"/>
</dbReference>
<keyword evidence="4" id="KW-0234">DNA repair</keyword>
<evidence type="ECO:0000256" key="5">
    <source>
        <dbReference type="ARBA" id="ARBA00023242"/>
    </source>
</evidence>
<dbReference type="EMBL" id="GL376621">
    <property type="status" value="NOT_ANNOTATED_CDS"/>
    <property type="molecule type" value="Genomic_DNA"/>
</dbReference>
<dbReference type="PANTHER" id="PTHR10870:SF0">
    <property type="entry name" value="CELL CYCLE CHECKPOINT PROTEIN RAD1"/>
    <property type="match status" value="1"/>
</dbReference>
<reference evidence="8" key="1">
    <citation type="journal article" date="2010" name="Genome Biol.">
        <title>Genome sequence of the necrotrophic plant pathogen Pythium ultimum reveals original pathogenicity mechanisms and effector repertoire.</title>
        <authorList>
            <person name="Levesque C.A."/>
            <person name="Brouwer H."/>
            <person name="Cano L."/>
            <person name="Hamilton J.P."/>
            <person name="Holt C."/>
            <person name="Huitema E."/>
            <person name="Raffaele S."/>
            <person name="Robideau G.P."/>
            <person name="Thines M."/>
            <person name="Win J."/>
            <person name="Zerillo M.M."/>
            <person name="Beakes G.W."/>
            <person name="Boore J.L."/>
            <person name="Busam D."/>
            <person name="Dumas B."/>
            <person name="Ferriera S."/>
            <person name="Fuerstenberg S.I."/>
            <person name="Gachon C.M."/>
            <person name="Gaulin E."/>
            <person name="Govers F."/>
            <person name="Grenville-Briggs L."/>
            <person name="Horner N."/>
            <person name="Hostetler J."/>
            <person name="Jiang R.H."/>
            <person name="Johnson J."/>
            <person name="Krajaejun T."/>
            <person name="Lin H."/>
            <person name="Meijer H.J."/>
            <person name="Moore B."/>
            <person name="Morris P."/>
            <person name="Phuntmart V."/>
            <person name="Puiu D."/>
            <person name="Shetty J."/>
            <person name="Stajich J.E."/>
            <person name="Tripathy S."/>
            <person name="Wawra S."/>
            <person name="van West P."/>
            <person name="Whitty B.R."/>
            <person name="Coutinho P.M."/>
            <person name="Henrissat B."/>
            <person name="Martin F."/>
            <person name="Thomas P.D."/>
            <person name="Tyler B.M."/>
            <person name="De Vries R.P."/>
            <person name="Kamoun S."/>
            <person name="Yandell M."/>
            <person name="Tisserat N."/>
            <person name="Buell C.R."/>
        </authorList>
    </citation>
    <scope>NUCLEOTIDE SEQUENCE</scope>
    <source>
        <strain evidence="8">DAOM:BR144</strain>
    </source>
</reference>
<dbReference type="EnsemblProtists" id="PYU1_T012043">
    <property type="protein sequence ID" value="PYU1_T012043"/>
    <property type="gene ID" value="PYU1_G012017"/>
</dbReference>
<dbReference type="eggNOG" id="KOG3194">
    <property type="taxonomic scope" value="Eukaryota"/>
</dbReference>
<name>K3X494_GLOUD</name>
<protein>
    <recommendedName>
        <fullName evidence="9">Cell cycle checkpoint protein RAD1</fullName>
    </recommendedName>
</protein>
<evidence type="ECO:0000313" key="7">
    <source>
        <dbReference type="EnsemblProtists" id="PYU1_T012043"/>
    </source>
</evidence>
<comment type="subcellular location">
    <subcellularLocation>
        <location evidence="1">Nucleus</location>
    </subcellularLocation>
</comment>
<proteinExistence type="inferred from homology"/>
<organism evidence="7 8">
    <name type="scientific">Globisporangium ultimum (strain ATCC 200006 / CBS 805.95 / DAOM BR144)</name>
    <name type="common">Pythium ultimum</name>
    <dbReference type="NCBI Taxonomy" id="431595"/>
    <lineage>
        <taxon>Eukaryota</taxon>
        <taxon>Sar</taxon>
        <taxon>Stramenopiles</taxon>
        <taxon>Oomycota</taxon>
        <taxon>Peronosporomycetes</taxon>
        <taxon>Pythiales</taxon>
        <taxon>Pythiaceae</taxon>
        <taxon>Globisporangium</taxon>
    </lineage>
</organism>
<dbReference type="HOGENOM" id="CLU_070223_0_0_1"/>
<dbReference type="GO" id="GO:0030896">
    <property type="term" value="C:checkpoint clamp complex"/>
    <property type="evidence" value="ECO:0007669"/>
    <property type="project" value="TreeGrafter"/>
</dbReference>
<evidence type="ECO:0000256" key="3">
    <source>
        <dbReference type="ARBA" id="ARBA00022763"/>
    </source>
</evidence>
<keyword evidence="3" id="KW-0227">DNA damage</keyword>
<dbReference type="STRING" id="431595.K3X494"/>
<dbReference type="Proteomes" id="UP000019132">
    <property type="component" value="Unassembled WGS sequence"/>
</dbReference>
<dbReference type="GO" id="GO:0000077">
    <property type="term" value="P:DNA damage checkpoint signaling"/>
    <property type="evidence" value="ECO:0007669"/>
    <property type="project" value="InterPro"/>
</dbReference>
<dbReference type="OMA" id="WSQAYKF"/>
<keyword evidence="8" id="KW-1185">Reference proteome</keyword>
<dbReference type="InParanoid" id="K3X494"/>